<reference evidence="1" key="1">
    <citation type="submission" date="2023-06" db="EMBL/GenBank/DDBJ databases">
        <title>Genome-scale phylogeny and comparative genomics of the fungal order Sordariales.</title>
        <authorList>
            <consortium name="Lawrence Berkeley National Laboratory"/>
            <person name="Hensen N."/>
            <person name="Bonometti L."/>
            <person name="Westerberg I."/>
            <person name="Brannstrom I.O."/>
            <person name="Guillou S."/>
            <person name="Cros-Aarteil S."/>
            <person name="Calhoun S."/>
            <person name="Haridas S."/>
            <person name="Kuo A."/>
            <person name="Mondo S."/>
            <person name="Pangilinan J."/>
            <person name="Riley R."/>
            <person name="Labutti K."/>
            <person name="Andreopoulos B."/>
            <person name="Lipzen A."/>
            <person name="Chen C."/>
            <person name="Yanf M."/>
            <person name="Daum C."/>
            <person name="Ng V."/>
            <person name="Clum A."/>
            <person name="Steindorff A."/>
            <person name="Ohm R."/>
            <person name="Martin F."/>
            <person name="Silar P."/>
            <person name="Natvig D."/>
            <person name="Lalanne C."/>
            <person name="Gautier V."/>
            <person name="Ament-Velasquez S.L."/>
            <person name="Kruys A."/>
            <person name="Hutchinson M.I."/>
            <person name="Powell A.J."/>
            <person name="Barry K."/>
            <person name="Miller A.N."/>
            <person name="Grigoriev I.V."/>
            <person name="Debuchy R."/>
            <person name="Gladieux P."/>
            <person name="Thoren M.H."/>
            <person name="Johannesson H."/>
        </authorList>
    </citation>
    <scope>NUCLEOTIDE SEQUENCE</scope>
    <source>
        <strain evidence="1">SMH2532-1</strain>
    </source>
</reference>
<evidence type="ECO:0000313" key="1">
    <source>
        <dbReference type="EMBL" id="KAK0641580.1"/>
    </source>
</evidence>
<dbReference type="Proteomes" id="UP001174936">
    <property type="component" value="Unassembled WGS sequence"/>
</dbReference>
<gene>
    <name evidence="1" type="ORF">B0T16DRAFT_217228</name>
</gene>
<organism evidence="1 2">
    <name type="scientific">Cercophora newfieldiana</name>
    <dbReference type="NCBI Taxonomy" id="92897"/>
    <lineage>
        <taxon>Eukaryota</taxon>
        <taxon>Fungi</taxon>
        <taxon>Dikarya</taxon>
        <taxon>Ascomycota</taxon>
        <taxon>Pezizomycotina</taxon>
        <taxon>Sordariomycetes</taxon>
        <taxon>Sordariomycetidae</taxon>
        <taxon>Sordariales</taxon>
        <taxon>Lasiosphaeriaceae</taxon>
        <taxon>Cercophora</taxon>
    </lineage>
</organism>
<sequence length="100" mass="11662">MLRGSPIERGQTKSTRRGKVLRPSLCMSIRIMRTRPVFILPHASREASKHIQAHAQTRHWGCWERWTRRLGSNERASQIRGSQPPLSVQHQILRLFTRAN</sequence>
<dbReference type="AlphaFoldDB" id="A0AA39XYY3"/>
<accession>A0AA39XYY3</accession>
<keyword evidence="2" id="KW-1185">Reference proteome</keyword>
<protein>
    <submittedName>
        <fullName evidence="1">Uncharacterized protein</fullName>
    </submittedName>
</protein>
<name>A0AA39XYY3_9PEZI</name>
<proteinExistence type="predicted"/>
<dbReference type="EMBL" id="JAULSV010000006">
    <property type="protein sequence ID" value="KAK0641580.1"/>
    <property type="molecule type" value="Genomic_DNA"/>
</dbReference>
<comment type="caution">
    <text evidence="1">The sequence shown here is derived from an EMBL/GenBank/DDBJ whole genome shotgun (WGS) entry which is preliminary data.</text>
</comment>
<evidence type="ECO:0000313" key="2">
    <source>
        <dbReference type="Proteomes" id="UP001174936"/>
    </source>
</evidence>